<dbReference type="eggNOG" id="COG0577">
    <property type="taxonomic scope" value="Bacteria"/>
</dbReference>
<dbReference type="AlphaFoldDB" id="I2GGF3"/>
<gene>
    <name evidence="10" type="ORF">BN8_02028</name>
</gene>
<evidence type="ECO:0000259" key="9">
    <source>
        <dbReference type="Pfam" id="PF12704"/>
    </source>
</evidence>
<feature type="domain" description="ABC3 transporter permease C-terminal" evidence="8">
    <location>
        <begin position="800"/>
        <end position="908"/>
    </location>
</feature>
<evidence type="ECO:0000256" key="2">
    <source>
        <dbReference type="ARBA" id="ARBA00022475"/>
    </source>
</evidence>
<evidence type="ECO:0000256" key="5">
    <source>
        <dbReference type="ARBA" id="ARBA00023136"/>
    </source>
</evidence>
<organism evidence="10 11">
    <name type="scientific">Fibrisoma limi BUZ 3</name>
    <dbReference type="NCBI Taxonomy" id="1185876"/>
    <lineage>
        <taxon>Bacteria</taxon>
        <taxon>Pseudomonadati</taxon>
        <taxon>Bacteroidota</taxon>
        <taxon>Cytophagia</taxon>
        <taxon>Cytophagales</taxon>
        <taxon>Spirosomataceae</taxon>
        <taxon>Fibrisoma</taxon>
    </lineage>
</organism>
<dbReference type="NCBIfam" id="NF038404">
    <property type="entry name" value="perm_prefix_2"/>
    <property type="match status" value="1"/>
</dbReference>
<feature type="domain" description="MacB-like periplasmic core" evidence="9">
    <location>
        <begin position="599"/>
        <end position="761"/>
    </location>
</feature>
<keyword evidence="3 7" id="KW-0812">Transmembrane</keyword>
<proteinExistence type="predicted"/>
<accession>I2GGF3</accession>
<dbReference type="PANTHER" id="PTHR30572:SF18">
    <property type="entry name" value="ABC-TYPE MACROLIDE FAMILY EXPORT SYSTEM PERMEASE COMPONENT 2"/>
    <property type="match status" value="1"/>
</dbReference>
<dbReference type="GO" id="GO:0022857">
    <property type="term" value="F:transmembrane transporter activity"/>
    <property type="evidence" value="ECO:0007669"/>
    <property type="project" value="TreeGrafter"/>
</dbReference>
<feature type="transmembrane region" description="Helical" evidence="7">
    <location>
        <begin position="139"/>
        <end position="159"/>
    </location>
</feature>
<feature type="transmembrane region" description="Helical" evidence="7">
    <location>
        <begin position="853"/>
        <end position="873"/>
    </location>
</feature>
<reference evidence="10 11" key="1">
    <citation type="journal article" date="2012" name="J. Bacteriol.">
        <title>Genome Sequence of the Filamentous Bacterium Fibrisoma limi BUZ 3T.</title>
        <authorList>
            <person name="Filippini M."/>
            <person name="Qi W."/>
            <person name="Jaenicke S."/>
            <person name="Goesmann A."/>
            <person name="Smits T.H."/>
            <person name="Bagheri H.C."/>
        </authorList>
    </citation>
    <scope>NUCLEOTIDE SEQUENCE [LARGE SCALE GENOMIC DNA]</scope>
    <source>
        <strain evidence="11">BUZ 3T</strain>
    </source>
</reference>
<dbReference type="InterPro" id="IPR003838">
    <property type="entry name" value="ABC3_permease_C"/>
</dbReference>
<dbReference type="PANTHER" id="PTHR30572">
    <property type="entry name" value="MEMBRANE COMPONENT OF TRANSPORTER-RELATED"/>
    <property type="match status" value="1"/>
</dbReference>
<evidence type="ECO:0000256" key="1">
    <source>
        <dbReference type="ARBA" id="ARBA00004651"/>
    </source>
</evidence>
<keyword evidence="11" id="KW-1185">Reference proteome</keyword>
<evidence type="ECO:0000256" key="4">
    <source>
        <dbReference type="ARBA" id="ARBA00022989"/>
    </source>
</evidence>
<feature type="compositionally biased region" description="Pro residues" evidence="6">
    <location>
        <begin position="1"/>
        <end position="11"/>
    </location>
</feature>
<dbReference type="GO" id="GO:0005886">
    <property type="term" value="C:plasma membrane"/>
    <property type="evidence" value="ECO:0007669"/>
    <property type="project" value="UniProtKB-SubCell"/>
</dbReference>
<feature type="transmembrane region" description="Helical" evidence="7">
    <location>
        <begin position="797"/>
        <end position="817"/>
    </location>
</feature>
<feature type="region of interest" description="Disordered" evidence="6">
    <location>
        <begin position="1"/>
        <end position="25"/>
    </location>
</feature>
<evidence type="ECO:0000256" key="3">
    <source>
        <dbReference type="ARBA" id="ARBA00022692"/>
    </source>
</evidence>
<evidence type="ECO:0000256" key="6">
    <source>
        <dbReference type="SAM" id="MobiDB-lite"/>
    </source>
</evidence>
<dbReference type="InterPro" id="IPR050250">
    <property type="entry name" value="Macrolide_Exporter_MacB"/>
</dbReference>
<keyword evidence="4 7" id="KW-1133">Transmembrane helix</keyword>
<feature type="transmembrane region" description="Helical" evidence="7">
    <location>
        <begin position="504"/>
        <end position="522"/>
    </location>
</feature>
<feature type="domain" description="ABC3 transporter permease C-terminal" evidence="8">
    <location>
        <begin position="418"/>
        <end position="532"/>
    </location>
</feature>
<name>I2GGF3_9BACT</name>
<feature type="transmembrane region" description="Helical" evidence="7">
    <location>
        <begin position="554"/>
        <end position="573"/>
    </location>
</feature>
<dbReference type="EMBL" id="CAIT01000006">
    <property type="protein sequence ID" value="CCH52978.1"/>
    <property type="molecule type" value="Genomic_DNA"/>
</dbReference>
<keyword evidence="2" id="KW-1003">Cell membrane</keyword>
<keyword evidence="5 7" id="KW-0472">Membrane</keyword>
<dbReference type="Proteomes" id="UP000009309">
    <property type="component" value="Unassembled WGS sequence"/>
</dbReference>
<dbReference type="InterPro" id="IPR047699">
    <property type="entry name" value="Permease_put_prefix"/>
</dbReference>
<dbReference type="RefSeq" id="WP_009281562.1">
    <property type="nucleotide sequence ID" value="NZ_CAIT01000006.1"/>
</dbReference>
<evidence type="ECO:0000256" key="7">
    <source>
        <dbReference type="SAM" id="Phobius"/>
    </source>
</evidence>
<protein>
    <recommendedName>
        <fullName evidence="12">Macrolide export ATP-binding/permease protein macB</fullName>
    </recommendedName>
</protein>
<comment type="caution">
    <text evidence="10">The sequence shown here is derived from an EMBL/GenBank/DDBJ whole genome shotgun (WGS) entry which is preliminary data.</text>
</comment>
<dbReference type="Pfam" id="PF02687">
    <property type="entry name" value="FtsX"/>
    <property type="match status" value="2"/>
</dbReference>
<evidence type="ECO:0000313" key="11">
    <source>
        <dbReference type="Proteomes" id="UP000009309"/>
    </source>
</evidence>
<evidence type="ECO:0000313" key="10">
    <source>
        <dbReference type="EMBL" id="CCH52978.1"/>
    </source>
</evidence>
<dbReference type="InterPro" id="IPR025857">
    <property type="entry name" value="MacB_PCD"/>
</dbReference>
<feature type="transmembrane region" description="Helical" evidence="7">
    <location>
        <begin position="466"/>
        <end position="484"/>
    </location>
</feature>
<evidence type="ECO:0000259" key="8">
    <source>
        <dbReference type="Pfam" id="PF02687"/>
    </source>
</evidence>
<sequence>MNKPSPNPTPRPQESAEHRHSARRPPRWADRLLSWLTPAELLEELQGDLQERFAQRVDQVGPRRARWGYGLEALKVIRPYYLRRRVASLVHRQKSFFSKRPDDSHSFYTLNYPSPPLMNPTMLRNYVKIAVRNGWKHRLFSVINIVGLAAGMLVCLVMLTQIKGSFDYDDFHPNRDRIYRVLTDAVDAQQNRAAFATSPLPLADVLRREWDFVEQVTRVVRLKGEITVHHKRFDKVLTQAVDNGFFRLFGYPLAAGQAATAPNTVVLTHETAERFFGRANPLGQRLDHAEAGPLTVVGVLAPLPTKSHLRFDALVCVSLAQQERFRQPLADWRQYGMGYTYVLLKAGTPAQTLQTALTSLARRVVRNGAFNAGRATYRDERAYTFRAQPLTALSPSFETLGFPTYEPQLDGLLFESGIGLLTLLLAVFNYVNLTLARSLGRAREVGIRKVMGALGSQLRGQFMAESVLLSMLALGLAWVGLQVIKPMATLQKYFIGGVAQDGRMWTIFVGFALGAGLLAGWVPARVLSRFEPAVVLRSRTGLNVLRGLSVRKSLIVVQFTITLIGVIFLLTFYRQQRFMVEADYGFRRSGVLTLPLQEVPLQRLQDELTGLAGVERVSPTSAMLGHYGGDWVMLRAQRRGPDSSRASLVAADAEFVPAMQLSLLAGRNLPANDPNGRFVLLNETAVRNLSGRGPVDARSMVGRQLWLNDTTVVEVAGILRDFKFMTLGEPVYPLVLRQQPEQFRYLNVAVVPGQEAAVLAAVRQRWQRLHPYEKTFSGQWYDDYLEQRHGHREELNLVSLLIGLALSIAGLGLLGVVTYQTETRTKEVGIRKVMGATVAQVVGLLSWDFVKLLGLAALIALPVGYGLGLLLLNNFAYRVSIGLETLGVCVALLLLVGGATVGWRTYRAALANPADILRAE</sequence>
<evidence type="ECO:0008006" key="12">
    <source>
        <dbReference type="Google" id="ProtNLM"/>
    </source>
</evidence>
<dbReference type="Pfam" id="PF12704">
    <property type="entry name" value="MacB_PCD"/>
    <property type="match status" value="2"/>
</dbReference>
<comment type="subcellular location">
    <subcellularLocation>
        <location evidence="1">Cell membrane</location>
        <topology evidence="1">Multi-pass membrane protein</topology>
    </subcellularLocation>
</comment>
<dbReference type="STRING" id="1185876.BN8_02028"/>
<feature type="domain" description="MacB-like periplasmic core" evidence="9">
    <location>
        <begin position="141"/>
        <end position="359"/>
    </location>
</feature>
<feature type="transmembrane region" description="Helical" evidence="7">
    <location>
        <begin position="885"/>
        <end position="903"/>
    </location>
</feature>